<reference evidence="1" key="1">
    <citation type="submission" date="2014-09" db="EMBL/GenBank/DDBJ databases">
        <authorList>
            <person name="Magalhaes I.L.F."/>
            <person name="Oliveira U."/>
            <person name="Santos F.R."/>
            <person name="Vidigal T.H.D.A."/>
            <person name="Brescovit A.D."/>
            <person name="Santos A.J."/>
        </authorList>
    </citation>
    <scope>NUCLEOTIDE SEQUENCE</scope>
    <source>
        <tissue evidence="1">Shoot tissue taken approximately 20 cm above the soil surface</tissue>
    </source>
</reference>
<protein>
    <submittedName>
        <fullName evidence="1">Uncharacterized protein</fullName>
    </submittedName>
</protein>
<accession>A0A0A8XY67</accession>
<reference evidence="1" key="2">
    <citation type="journal article" date="2015" name="Data Brief">
        <title>Shoot transcriptome of the giant reed, Arundo donax.</title>
        <authorList>
            <person name="Barrero R.A."/>
            <person name="Guerrero F.D."/>
            <person name="Moolhuijzen P."/>
            <person name="Goolsby J.A."/>
            <person name="Tidwell J."/>
            <person name="Bellgard S.E."/>
            <person name="Bellgard M.I."/>
        </authorList>
    </citation>
    <scope>NUCLEOTIDE SEQUENCE</scope>
    <source>
        <tissue evidence="1">Shoot tissue taken approximately 20 cm above the soil surface</tissue>
    </source>
</reference>
<name>A0A0A8XY67_ARUDO</name>
<proteinExistence type="predicted"/>
<sequence length="53" mass="6144">MCSTEYMKLTSRHLREGNPPSVERCLDLQLHNSTLVNLRYESFPSQLGYLSDL</sequence>
<evidence type="ECO:0000313" key="1">
    <source>
        <dbReference type="EMBL" id="JAD18954.1"/>
    </source>
</evidence>
<dbReference type="AlphaFoldDB" id="A0A0A8XY67"/>
<dbReference type="EMBL" id="GBRH01278941">
    <property type="protein sequence ID" value="JAD18954.1"/>
    <property type="molecule type" value="Transcribed_RNA"/>
</dbReference>
<organism evidence="1">
    <name type="scientific">Arundo donax</name>
    <name type="common">Giant reed</name>
    <name type="synonym">Donax arundinaceus</name>
    <dbReference type="NCBI Taxonomy" id="35708"/>
    <lineage>
        <taxon>Eukaryota</taxon>
        <taxon>Viridiplantae</taxon>
        <taxon>Streptophyta</taxon>
        <taxon>Embryophyta</taxon>
        <taxon>Tracheophyta</taxon>
        <taxon>Spermatophyta</taxon>
        <taxon>Magnoliopsida</taxon>
        <taxon>Liliopsida</taxon>
        <taxon>Poales</taxon>
        <taxon>Poaceae</taxon>
        <taxon>PACMAD clade</taxon>
        <taxon>Arundinoideae</taxon>
        <taxon>Arundineae</taxon>
        <taxon>Arundo</taxon>
    </lineage>
</organism>